<reference evidence="13" key="1">
    <citation type="submission" date="2013-07" db="EMBL/GenBank/DDBJ databases">
        <title>The genome of Eucalyptus grandis.</title>
        <authorList>
            <person name="Schmutz J."/>
            <person name="Hayes R."/>
            <person name="Myburg A."/>
            <person name="Tuskan G."/>
            <person name="Grattapaglia D."/>
            <person name="Rokhsar D.S."/>
        </authorList>
    </citation>
    <scope>NUCLEOTIDE SEQUENCE</scope>
    <source>
        <tissue evidence="13">Leaf extractions</tissue>
    </source>
</reference>
<protein>
    <submittedName>
        <fullName evidence="13">Uncharacterized protein</fullName>
    </submittedName>
</protein>
<keyword evidence="5 8" id="KW-0720">Serine protease</keyword>
<feature type="active site" description="Charge relay system" evidence="7 8">
    <location>
        <position position="230"/>
    </location>
</feature>
<feature type="domain" description="Peptidase S8/S53" evidence="10">
    <location>
        <begin position="144"/>
        <end position="607"/>
    </location>
</feature>
<dbReference type="InterPro" id="IPR015500">
    <property type="entry name" value="Peptidase_S8_subtilisin-rel"/>
</dbReference>
<feature type="domain" description="Inhibitor I9" evidence="11">
    <location>
        <begin position="34"/>
        <end position="113"/>
    </location>
</feature>
<evidence type="ECO:0000256" key="4">
    <source>
        <dbReference type="ARBA" id="ARBA00022801"/>
    </source>
</evidence>
<name>A0A059D8J0_EUCGR</name>
<dbReference type="Pfam" id="PF17766">
    <property type="entry name" value="fn3_6"/>
    <property type="match status" value="1"/>
</dbReference>
<dbReference type="Pfam" id="PF00082">
    <property type="entry name" value="Peptidase_S8"/>
    <property type="match status" value="1"/>
</dbReference>
<keyword evidence="2 8" id="KW-0645">Protease</keyword>
<dbReference type="GO" id="GO:0004252">
    <property type="term" value="F:serine-type endopeptidase activity"/>
    <property type="evidence" value="ECO:0000318"/>
    <property type="project" value="GO_Central"/>
</dbReference>
<dbReference type="InterPro" id="IPR010259">
    <property type="entry name" value="S8pro/Inhibitor_I9"/>
</dbReference>
<dbReference type="Gramene" id="KCW87048">
    <property type="protein sequence ID" value="KCW87048"/>
    <property type="gene ID" value="EUGRSUZ_B03592"/>
</dbReference>
<dbReference type="GO" id="GO:0005576">
    <property type="term" value="C:extracellular region"/>
    <property type="evidence" value="ECO:0000318"/>
    <property type="project" value="GO_Central"/>
</dbReference>
<dbReference type="OMA" id="TMTIKRT"/>
<keyword evidence="6" id="KW-0325">Glycoprotein</keyword>
<evidence type="ECO:0000256" key="2">
    <source>
        <dbReference type="ARBA" id="ARBA00022670"/>
    </source>
</evidence>
<evidence type="ECO:0000256" key="1">
    <source>
        <dbReference type="ARBA" id="ARBA00011073"/>
    </source>
</evidence>
<dbReference type="MEROPS" id="S08.A40"/>
<dbReference type="CDD" id="cd02120">
    <property type="entry name" value="PA_subtilisin_like"/>
    <property type="match status" value="1"/>
</dbReference>
<dbReference type="InterPro" id="IPR041469">
    <property type="entry name" value="Subtilisin-like_FN3"/>
</dbReference>
<dbReference type="eggNOG" id="ENOG502QVIY">
    <property type="taxonomic scope" value="Eukaryota"/>
</dbReference>
<sequence>MEEHFAHNLHSFWSILLSLFFFFIYSTCSSEPDVHIVYLGHSAQHDHQLTSDLHQQLLLNVFKSEEEAAQSMIYSYTYGFSGFAAKLTSDQATTIARKEGVVSVFRSKILELHTTRSWDFMGLPLRETPDYDEAPQSPSSSTFGDDVIVGIFDSGIWPESASFQEEPGMGPIPGTWKGECISGQNFTPSTACNRKLIGARYYLTGLEQQLGPLDITPDTEYRSPRDRLGHGTHTASTAVGSIVHNASFFGLGLGTARGGAPRARLAVYKVCWNKTGDGTGKCSEADVLAAFDGALRDGVHIISASFGTSIAQLLPFFIWSADIGSFHAMQKGVTVVFSAGNYDYSPDPSTVKNVAPWSISVAASTIDRSFPTQMVFDNTVTILTVMGQSLITTQIDANLADASSHFYNGTCSRGRWNNRKAAGRVILCFSTMGLITSAEAADAVKKAGGSGLIFVEPLARQVPYVDVVPTVYVDIYQGTKILHYLGSSEWRPTVQITPTRSIVGKAPAPVVAYFSCKGPSALSPDILKPDLSAPGVNILAAWPPNTPPSQSSSDTRSVNWNFQSGTSMSCPHVTGTAALVKSVHPDWSPAAIRSALMTTASTRDTNSEHFLSGGSTKPSDPFDIGAGHLNPTKAIDPGLVYDMKASDYVVFLCNLGYTQEQIKMVVLPGTDITCPRVQTSNSNLNYPSITVSDLRTTVTIMRTVRNVGRNRNAVYFPRVISPSGVEVVIWPRSLVFSHYRDENTYYVTLNPRKRSEGRYDFGEIVWSDGFHTVRSPLTVCVNNTGDGAESMSYTNI</sequence>
<keyword evidence="3 9" id="KW-0732">Signal</keyword>
<comment type="similarity">
    <text evidence="1 8">Belongs to the peptidase S8 family.</text>
</comment>
<gene>
    <name evidence="13" type="ORF">EUGRSUZ_B03592</name>
</gene>
<evidence type="ECO:0000313" key="13">
    <source>
        <dbReference type="EMBL" id="KCW87048.1"/>
    </source>
</evidence>
<feature type="active site" description="Charge relay system" evidence="7 8">
    <location>
        <position position="153"/>
    </location>
</feature>
<dbReference type="EMBL" id="KK198754">
    <property type="protein sequence ID" value="KCW87048.1"/>
    <property type="molecule type" value="Genomic_DNA"/>
</dbReference>
<dbReference type="SUPFAM" id="SSF52743">
    <property type="entry name" value="Subtilisin-like"/>
    <property type="match status" value="1"/>
</dbReference>
<feature type="signal peptide" evidence="9">
    <location>
        <begin position="1"/>
        <end position="30"/>
    </location>
</feature>
<organism evidence="13">
    <name type="scientific">Eucalyptus grandis</name>
    <name type="common">Flooded gum</name>
    <dbReference type="NCBI Taxonomy" id="71139"/>
    <lineage>
        <taxon>Eukaryota</taxon>
        <taxon>Viridiplantae</taxon>
        <taxon>Streptophyta</taxon>
        <taxon>Embryophyta</taxon>
        <taxon>Tracheophyta</taxon>
        <taxon>Spermatophyta</taxon>
        <taxon>Magnoliopsida</taxon>
        <taxon>eudicotyledons</taxon>
        <taxon>Gunneridae</taxon>
        <taxon>Pentapetalae</taxon>
        <taxon>rosids</taxon>
        <taxon>malvids</taxon>
        <taxon>Myrtales</taxon>
        <taxon>Myrtaceae</taxon>
        <taxon>Myrtoideae</taxon>
        <taxon>Eucalypteae</taxon>
        <taxon>Eucalyptus</taxon>
    </lineage>
</organism>
<evidence type="ECO:0000256" key="6">
    <source>
        <dbReference type="ARBA" id="ARBA00023180"/>
    </source>
</evidence>
<dbReference type="PANTHER" id="PTHR10795">
    <property type="entry name" value="PROPROTEIN CONVERTASE SUBTILISIN/KEXIN"/>
    <property type="match status" value="1"/>
</dbReference>
<proteinExistence type="inferred from homology"/>
<dbReference type="InterPro" id="IPR023828">
    <property type="entry name" value="Peptidase_S8_Ser-AS"/>
</dbReference>
<evidence type="ECO:0000259" key="12">
    <source>
        <dbReference type="Pfam" id="PF17766"/>
    </source>
</evidence>
<evidence type="ECO:0000256" key="5">
    <source>
        <dbReference type="ARBA" id="ARBA00022825"/>
    </source>
</evidence>
<feature type="active site" description="Charge relay system" evidence="7 8">
    <location>
        <position position="567"/>
    </location>
</feature>
<evidence type="ECO:0000256" key="9">
    <source>
        <dbReference type="SAM" id="SignalP"/>
    </source>
</evidence>
<dbReference type="FunFam" id="2.60.40.2310:FF:000001">
    <property type="entry name" value="Subtilisin-like protease SBT1.5"/>
    <property type="match status" value="1"/>
</dbReference>
<evidence type="ECO:0000256" key="3">
    <source>
        <dbReference type="ARBA" id="ARBA00022729"/>
    </source>
</evidence>
<dbReference type="Pfam" id="PF05922">
    <property type="entry name" value="Inhibitor_I9"/>
    <property type="match status" value="1"/>
</dbReference>
<dbReference type="InterPro" id="IPR034197">
    <property type="entry name" value="Peptidases_S8_3"/>
</dbReference>
<dbReference type="InterPro" id="IPR000209">
    <property type="entry name" value="Peptidase_S8/S53_dom"/>
</dbReference>
<evidence type="ECO:0000256" key="7">
    <source>
        <dbReference type="PIRSR" id="PIRSR615500-1"/>
    </source>
</evidence>
<dbReference type="AlphaFoldDB" id="A0A059D8J0"/>
<dbReference type="PROSITE" id="PS51892">
    <property type="entry name" value="SUBTILASE"/>
    <property type="match status" value="1"/>
</dbReference>
<keyword evidence="4 8" id="KW-0378">Hydrolase</keyword>
<dbReference type="Gene3D" id="3.30.70.80">
    <property type="entry name" value="Peptidase S8 propeptide/proteinase inhibitor I9"/>
    <property type="match status" value="1"/>
</dbReference>
<dbReference type="FunFam" id="3.40.50.200:FF:000006">
    <property type="entry name" value="Subtilisin-like protease SBT1.5"/>
    <property type="match status" value="1"/>
</dbReference>
<dbReference type="PRINTS" id="PR00723">
    <property type="entry name" value="SUBTILISIN"/>
</dbReference>
<dbReference type="FunFam" id="3.30.70.80:FF:000002">
    <property type="entry name" value="Subtilisin-like protease SBT5.3"/>
    <property type="match status" value="1"/>
</dbReference>
<dbReference type="Gene3D" id="3.50.30.30">
    <property type="match status" value="1"/>
</dbReference>
<dbReference type="InterPro" id="IPR037045">
    <property type="entry name" value="S8pro/Inhibitor_I9_sf"/>
</dbReference>
<accession>A0A059D8J0</accession>
<dbReference type="CDD" id="cd04852">
    <property type="entry name" value="Peptidases_S8_3"/>
    <property type="match status" value="1"/>
</dbReference>
<evidence type="ECO:0000259" key="11">
    <source>
        <dbReference type="Pfam" id="PF05922"/>
    </source>
</evidence>
<feature type="domain" description="Subtilisin-like protease fibronectin type-III" evidence="12">
    <location>
        <begin position="683"/>
        <end position="779"/>
    </location>
</feature>
<evidence type="ECO:0000259" key="10">
    <source>
        <dbReference type="Pfam" id="PF00082"/>
    </source>
</evidence>
<dbReference type="InterPro" id="IPR045051">
    <property type="entry name" value="SBT"/>
</dbReference>
<feature type="chain" id="PRO_5001570015" evidence="9">
    <location>
        <begin position="31"/>
        <end position="796"/>
    </location>
</feature>
<dbReference type="GO" id="GO:0006508">
    <property type="term" value="P:proteolysis"/>
    <property type="evidence" value="ECO:0007669"/>
    <property type="project" value="UniProtKB-KW"/>
</dbReference>
<evidence type="ECO:0000256" key="8">
    <source>
        <dbReference type="PROSITE-ProRule" id="PRU01240"/>
    </source>
</evidence>
<dbReference type="Gene3D" id="3.40.50.200">
    <property type="entry name" value="Peptidase S8/S53 domain"/>
    <property type="match status" value="1"/>
</dbReference>
<dbReference type="InParanoid" id="A0A059D8J0"/>
<dbReference type="InterPro" id="IPR036852">
    <property type="entry name" value="Peptidase_S8/S53_dom_sf"/>
</dbReference>
<dbReference type="Gene3D" id="2.60.40.2310">
    <property type="match status" value="1"/>
</dbReference>
<dbReference type="PROSITE" id="PS00138">
    <property type="entry name" value="SUBTILASE_SER"/>
    <property type="match status" value="1"/>
</dbReference>